<sequence>MDRCKILLINHKKGESDNMSIFYQEGCINKALTNISIAYSNEKYIADQIFKKSIIKKQSDKYCVHGIERFIQHDDRRVPGTEANEINWIFSEDSYDVMCHAFRVEITDEEVQNVDDIFVLEAAATELMTEKILFSKEIDAANKLLDANKCHKDLRVTLGSPGTSAKWSDYKNSNPILDIKKAREAIYRKSGLRPNVLIISELVKNVLELHPKLHEFGRYVQKDIISIDLMADAFGVDKVLVGSATNANNPEQIESRQNEPLNYIWGNSAILAYVPSRPGKYTPATAYSFMWDKGGEGPVQVRSWYETGRRATMVEVSMWYDQKIVCNTTRFIFVNAVDLL</sequence>
<organism evidence="1 2">
    <name type="scientific">Keratinibaculum paraultunense</name>
    <dbReference type="NCBI Taxonomy" id="1278232"/>
    <lineage>
        <taxon>Bacteria</taxon>
        <taxon>Bacillati</taxon>
        <taxon>Bacillota</taxon>
        <taxon>Tissierellia</taxon>
        <taxon>Tissierellales</taxon>
        <taxon>Tepidimicrobiaceae</taxon>
        <taxon>Keratinibaculum</taxon>
    </lineage>
</organism>
<proteinExistence type="predicted"/>
<name>A0A4R3KTL3_9FIRM</name>
<accession>A0A4R3KTL3</accession>
<dbReference type="AlphaFoldDB" id="A0A4R3KTL3"/>
<reference evidence="1 2" key="1">
    <citation type="submission" date="2019-03" db="EMBL/GenBank/DDBJ databases">
        <title>Genomic Encyclopedia of Type Strains, Phase IV (KMG-IV): sequencing the most valuable type-strain genomes for metagenomic binning, comparative biology and taxonomic classification.</title>
        <authorList>
            <person name="Goeker M."/>
        </authorList>
    </citation>
    <scope>NUCLEOTIDE SEQUENCE [LARGE SCALE GENOMIC DNA]</scope>
    <source>
        <strain evidence="1 2">DSM 26752</strain>
    </source>
</reference>
<gene>
    <name evidence="1" type="ORF">EDD65_10837</name>
</gene>
<dbReference type="Gene3D" id="3.90.1690.10">
    <property type="entry name" value="phage-related protein like domain"/>
    <property type="match status" value="1"/>
</dbReference>
<protein>
    <recommendedName>
        <fullName evidence="3">Major capsid protein E</fullName>
    </recommendedName>
</protein>
<evidence type="ECO:0008006" key="3">
    <source>
        <dbReference type="Google" id="ProtNLM"/>
    </source>
</evidence>
<evidence type="ECO:0000313" key="2">
    <source>
        <dbReference type="Proteomes" id="UP000294567"/>
    </source>
</evidence>
<dbReference type="Proteomes" id="UP000294567">
    <property type="component" value="Unassembled WGS sequence"/>
</dbReference>
<dbReference type="EMBL" id="SMAE01000008">
    <property type="protein sequence ID" value="TCS88504.1"/>
    <property type="molecule type" value="Genomic_DNA"/>
</dbReference>
<dbReference type="OrthoDB" id="2680146at2"/>
<evidence type="ECO:0000313" key="1">
    <source>
        <dbReference type="EMBL" id="TCS88504.1"/>
    </source>
</evidence>
<dbReference type="InterPro" id="IPR053738">
    <property type="entry name" value="Lambda_capsid_assembly"/>
</dbReference>
<dbReference type="RefSeq" id="WP_132028000.1">
    <property type="nucleotide sequence ID" value="NZ_CP068564.1"/>
</dbReference>
<comment type="caution">
    <text evidence="1">The sequence shown here is derived from an EMBL/GenBank/DDBJ whole genome shotgun (WGS) entry which is preliminary data.</text>
</comment>
<keyword evidence="2" id="KW-1185">Reference proteome</keyword>